<evidence type="ECO:0000313" key="6">
    <source>
        <dbReference type="Proteomes" id="UP000436088"/>
    </source>
</evidence>
<keyword evidence="6" id="KW-1185">Reference proteome</keyword>
<evidence type="ECO:0000313" key="5">
    <source>
        <dbReference type="EMBL" id="KAE8676220.1"/>
    </source>
</evidence>
<dbReference type="PANTHER" id="PTHR33091">
    <property type="entry name" value="PROTEIN, PUTATIVE, EXPRESSED-RELATED"/>
    <property type="match status" value="1"/>
</dbReference>
<dbReference type="PRINTS" id="PR00292">
    <property type="entry name" value="POTATOINHBTR"/>
</dbReference>
<feature type="region of interest" description="Disordered" evidence="4">
    <location>
        <begin position="1"/>
        <end position="23"/>
    </location>
</feature>
<dbReference type="EMBL" id="VEPZ02001387">
    <property type="protein sequence ID" value="KAE8676220.1"/>
    <property type="molecule type" value="Genomic_DNA"/>
</dbReference>
<evidence type="ECO:0000256" key="3">
    <source>
        <dbReference type="ARBA" id="ARBA00022900"/>
    </source>
</evidence>
<evidence type="ECO:0000256" key="1">
    <source>
        <dbReference type="ARBA" id="ARBA00008210"/>
    </source>
</evidence>
<keyword evidence="2" id="KW-0646">Protease inhibitor</keyword>
<evidence type="ECO:0000256" key="2">
    <source>
        <dbReference type="ARBA" id="ARBA00022690"/>
    </source>
</evidence>
<dbReference type="Gene3D" id="3.30.10.10">
    <property type="entry name" value="Trypsin Inhibitor V, subunit A"/>
    <property type="match status" value="1"/>
</dbReference>
<protein>
    <submittedName>
        <fullName evidence="5">Inhibitor of trypsin and hageman factor</fullName>
    </submittedName>
</protein>
<name>A0A6A2XZW8_HIBSY</name>
<dbReference type="GO" id="GO:0009611">
    <property type="term" value="P:response to wounding"/>
    <property type="evidence" value="ECO:0007669"/>
    <property type="project" value="InterPro"/>
</dbReference>
<proteinExistence type="inferred from homology"/>
<keyword evidence="3" id="KW-0722">Serine protease inhibitor</keyword>
<gene>
    <name evidence="5" type="ORF">F3Y22_tig00111621pilonHSYRG00333</name>
</gene>
<dbReference type="GO" id="GO:0004867">
    <property type="term" value="F:serine-type endopeptidase inhibitor activity"/>
    <property type="evidence" value="ECO:0007669"/>
    <property type="project" value="UniProtKB-KW"/>
</dbReference>
<sequence>MSGCPPGKNSWPELVGTNGESAKTTIENENPDVAAIVLLDGTQVTTDFRCDRVWVWVDRNGQVVRAPRIG</sequence>
<dbReference type="SUPFAM" id="SSF54654">
    <property type="entry name" value="CI-2 family of serine protease inhibitors"/>
    <property type="match status" value="1"/>
</dbReference>
<accession>A0A6A2XZW8</accession>
<organism evidence="5 6">
    <name type="scientific">Hibiscus syriacus</name>
    <name type="common">Rose of Sharon</name>
    <dbReference type="NCBI Taxonomy" id="106335"/>
    <lineage>
        <taxon>Eukaryota</taxon>
        <taxon>Viridiplantae</taxon>
        <taxon>Streptophyta</taxon>
        <taxon>Embryophyta</taxon>
        <taxon>Tracheophyta</taxon>
        <taxon>Spermatophyta</taxon>
        <taxon>Magnoliopsida</taxon>
        <taxon>eudicotyledons</taxon>
        <taxon>Gunneridae</taxon>
        <taxon>Pentapetalae</taxon>
        <taxon>rosids</taxon>
        <taxon>malvids</taxon>
        <taxon>Malvales</taxon>
        <taxon>Malvaceae</taxon>
        <taxon>Malvoideae</taxon>
        <taxon>Hibiscus</taxon>
    </lineage>
</organism>
<dbReference type="AlphaFoldDB" id="A0A6A2XZW8"/>
<dbReference type="InterPro" id="IPR000864">
    <property type="entry name" value="Prot_inh_pot1"/>
</dbReference>
<dbReference type="Proteomes" id="UP000436088">
    <property type="component" value="Unassembled WGS sequence"/>
</dbReference>
<evidence type="ECO:0000256" key="4">
    <source>
        <dbReference type="SAM" id="MobiDB-lite"/>
    </source>
</evidence>
<dbReference type="Pfam" id="PF00280">
    <property type="entry name" value="potato_inhibit"/>
    <property type="match status" value="1"/>
</dbReference>
<comment type="caution">
    <text evidence="5">The sequence shown here is derived from an EMBL/GenBank/DDBJ whole genome shotgun (WGS) entry which is preliminary data.</text>
</comment>
<dbReference type="PROSITE" id="PS00285">
    <property type="entry name" value="POTATO_INHIBITOR"/>
    <property type="match status" value="1"/>
</dbReference>
<dbReference type="PANTHER" id="PTHR33091:SF83">
    <property type="entry name" value="SERINE PROTEASE INHIBITOR, POTATO INHIBITOR I-TYPE FAMILY PROTEIN-RELATED"/>
    <property type="match status" value="1"/>
</dbReference>
<dbReference type="InterPro" id="IPR036354">
    <property type="entry name" value="Prot_inh_pot1_sf"/>
</dbReference>
<comment type="similarity">
    <text evidence="1">Belongs to the protease inhibitor I13 (potato type I serine protease inhibitor) family.</text>
</comment>
<reference evidence="5" key="1">
    <citation type="submission" date="2019-09" db="EMBL/GenBank/DDBJ databases">
        <title>Draft genome information of white flower Hibiscus syriacus.</title>
        <authorList>
            <person name="Kim Y.-M."/>
        </authorList>
    </citation>
    <scope>NUCLEOTIDE SEQUENCE [LARGE SCALE GENOMIC DNA]</scope>
    <source>
        <strain evidence="5">YM2019G1</strain>
    </source>
</reference>